<evidence type="ECO:0000313" key="3">
    <source>
        <dbReference type="Proteomes" id="UP000593892"/>
    </source>
</evidence>
<evidence type="ECO:0000313" key="2">
    <source>
        <dbReference type="EMBL" id="QOY89856.1"/>
    </source>
</evidence>
<dbReference type="SUPFAM" id="SSF56281">
    <property type="entry name" value="Metallo-hydrolase/oxidoreductase"/>
    <property type="match status" value="1"/>
</dbReference>
<dbReference type="PANTHER" id="PTHR42951:SF17">
    <property type="entry name" value="METALLO-BETA-LACTAMASE DOMAIN-CONTAINING PROTEIN"/>
    <property type="match status" value="1"/>
</dbReference>
<keyword evidence="3" id="KW-1185">Reference proteome</keyword>
<dbReference type="Proteomes" id="UP000593892">
    <property type="component" value="Chromosome"/>
</dbReference>
<dbReference type="AlphaFoldDB" id="A0A7S7SMU3"/>
<evidence type="ECO:0000259" key="1">
    <source>
        <dbReference type="SMART" id="SM00849"/>
    </source>
</evidence>
<dbReference type="GO" id="GO:0016787">
    <property type="term" value="F:hydrolase activity"/>
    <property type="evidence" value="ECO:0007669"/>
    <property type="project" value="UniProtKB-KW"/>
</dbReference>
<dbReference type="InterPro" id="IPR036866">
    <property type="entry name" value="RibonucZ/Hydroxyglut_hydro"/>
</dbReference>
<gene>
    <name evidence="2" type="ORF">IRI77_07850</name>
</gene>
<dbReference type="PANTHER" id="PTHR42951">
    <property type="entry name" value="METALLO-BETA-LACTAMASE DOMAIN-CONTAINING"/>
    <property type="match status" value="1"/>
</dbReference>
<feature type="domain" description="Metallo-beta-lactamase" evidence="1">
    <location>
        <begin position="17"/>
        <end position="217"/>
    </location>
</feature>
<dbReference type="RefSeq" id="WP_194451519.1">
    <property type="nucleotide sequence ID" value="NZ_CP063849.1"/>
</dbReference>
<keyword evidence="2" id="KW-0378">Hydrolase</keyword>
<accession>A0A7S7SMU3</accession>
<organism evidence="2 3">
    <name type="scientific">Paludibaculum fermentans</name>
    <dbReference type="NCBI Taxonomy" id="1473598"/>
    <lineage>
        <taxon>Bacteria</taxon>
        <taxon>Pseudomonadati</taxon>
        <taxon>Acidobacteriota</taxon>
        <taxon>Terriglobia</taxon>
        <taxon>Bryobacterales</taxon>
        <taxon>Bryobacteraceae</taxon>
        <taxon>Paludibaculum</taxon>
    </lineage>
</organism>
<name>A0A7S7SMU3_PALFE</name>
<protein>
    <submittedName>
        <fullName evidence="2">MBL fold metallo-hydrolase</fullName>
    </submittedName>
</protein>
<reference evidence="2 3" key="1">
    <citation type="submission" date="2020-10" db="EMBL/GenBank/DDBJ databases">
        <title>Complete genome sequence of Paludibaculum fermentans P105T, a facultatively anaerobic acidobacterium capable of dissimilatory Fe(III) reduction.</title>
        <authorList>
            <person name="Dedysh S.N."/>
            <person name="Beletsky A.V."/>
            <person name="Kulichevskaya I.S."/>
            <person name="Mardanov A.V."/>
            <person name="Ravin N.V."/>
        </authorList>
    </citation>
    <scope>NUCLEOTIDE SEQUENCE [LARGE SCALE GENOMIC DNA]</scope>
    <source>
        <strain evidence="2 3">P105</strain>
    </source>
</reference>
<dbReference type="KEGG" id="pfer:IRI77_07850"/>
<dbReference type="InterPro" id="IPR050855">
    <property type="entry name" value="NDM-1-like"/>
</dbReference>
<dbReference type="InterPro" id="IPR001279">
    <property type="entry name" value="Metallo-B-lactamas"/>
</dbReference>
<dbReference type="EMBL" id="CP063849">
    <property type="protein sequence ID" value="QOY89856.1"/>
    <property type="molecule type" value="Genomic_DNA"/>
</dbReference>
<dbReference type="Pfam" id="PF00753">
    <property type="entry name" value="Lactamase_B"/>
    <property type="match status" value="1"/>
</dbReference>
<sequence length="245" mass="26367">MQILPGLYALGDSSGGYVRSYLIDDGNGLILIDTLLDKTGKLVLEELAKIGKKPSDVKSIIQTHAHQSHFGGLAALKKATGARVYSHAWEADILAGRKKVQVPPTTTLWPQKPLKIYYLQVAFVLGLGVPPPCEVDENLKDGDHIGPLTVMGAPGHTPGSITFYWPEKKALIAGDIVVTWPEVALGWPQITLDNKQNRESVGKLCDMVHAEVLCVGHGDPIIRGAADTMKDLVAGRPTKPDLAKS</sequence>
<dbReference type="Gene3D" id="3.60.15.10">
    <property type="entry name" value="Ribonuclease Z/Hydroxyacylglutathione hydrolase-like"/>
    <property type="match status" value="1"/>
</dbReference>
<dbReference type="CDD" id="cd07721">
    <property type="entry name" value="yflN-like_MBL-fold"/>
    <property type="match status" value="1"/>
</dbReference>
<dbReference type="SMART" id="SM00849">
    <property type="entry name" value="Lactamase_B"/>
    <property type="match status" value="1"/>
</dbReference>
<proteinExistence type="predicted"/>